<evidence type="ECO:0000313" key="2">
    <source>
        <dbReference type="Proteomes" id="UP000006038"/>
    </source>
</evidence>
<dbReference type="EnsemblPlants" id="OB11G10270.1">
    <property type="protein sequence ID" value="OB11G10270.1"/>
    <property type="gene ID" value="OB11G10270"/>
</dbReference>
<reference evidence="1" key="2">
    <citation type="submission" date="2013-04" db="UniProtKB">
        <authorList>
            <consortium name="EnsemblPlants"/>
        </authorList>
    </citation>
    <scope>IDENTIFICATION</scope>
</reference>
<name>J3N5E1_ORYBR</name>
<proteinExistence type="predicted"/>
<dbReference type="AlphaFoldDB" id="J3N5E1"/>
<protein>
    <submittedName>
        <fullName evidence="1">Uncharacterized protein</fullName>
    </submittedName>
</protein>
<accession>J3N5E1</accession>
<reference evidence="1" key="1">
    <citation type="journal article" date="2013" name="Nat. Commun.">
        <title>Whole-genome sequencing of Oryza brachyantha reveals mechanisms underlying Oryza genome evolution.</title>
        <authorList>
            <person name="Chen J."/>
            <person name="Huang Q."/>
            <person name="Gao D."/>
            <person name="Wang J."/>
            <person name="Lang Y."/>
            <person name="Liu T."/>
            <person name="Li B."/>
            <person name="Bai Z."/>
            <person name="Luis Goicoechea J."/>
            <person name="Liang C."/>
            <person name="Chen C."/>
            <person name="Zhang W."/>
            <person name="Sun S."/>
            <person name="Liao Y."/>
            <person name="Zhang X."/>
            <person name="Yang L."/>
            <person name="Song C."/>
            <person name="Wang M."/>
            <person name="Shi J."/>
            <person name="Liu G."/>
            <person name="Liu J."/>
            <person name="Zhou H."/>
            <person name="Zhou W."/>
            <person name="Yu Q."/>
            <person name="An N."/>
            <person name="Chen Y."/>
            <person name="Cai Q."/>
            <person name="Wang B."/>
            <person name="Liu B."/>
            <person name="Min J."/>
            <person name="Huang Y."/>
            <person name="Wu H."/>
            <person name="Li Z."/>
            <person name="Zhang Y."/>
            <person name="Yin Y."/>
            <person name="Song W."/>
            <person name="Jiang J."/>
            <person name="Jackson S.A."/>
            <person name="Wing R.A."/>
            <person name="Wang J."/>
            <person name="Chen M."/>
        </authorList>
    </citation>
    <scope>NUCLEOTIDE SEQUENCE [LARGE SCALE GENOMIC DNA]</scope>
    <source>
        <strain evidence="1">cv. IRGC 101232</strain>
    </source>
</reference>
<sequence length="53" mass="6085">MNLPQSVASIVKEEWTSEVFYLELMRNSDTDSAGHELVDTLKLVHYIDQSSQE</sequence>
<keyword evidence="2" id="KW-1185">Reference proteome</keyword>
<dbReference type="Gramene" id="OB11G10270.1">
    <property type="protein sequence ID" value="OB11G10270.1"/>
    <property type="gene ID" value="OB11G10270"/>
</dbReference>
<organism evidence="1">
    <name type="scientific">Oryza brachyantha</name>
    <name type="common">malo sina</name>
    <dbReference type="NCBI Taxonomy" id="4533"/>
    <lineage>
        <taxon>Eukaryota</taxon>
        <taxon>Viridiplantae</taxon>
        <taxon>Streptophyta</taxon>
        <taxon>Embryophyta</taxon>
        <taxon>Tracheophyta</taxon>
        <taxon>Spermatophyta</taxon>
        <taxon>Magnoliopsida</taxon>
        <taxon>Liliopsida</taxon>
        <taxon>Poales</taxon>
        <taxon>Poaceae</taxon>
        <taxon>BOP clade</taxon>
        <taxon>Oryzoideae</taxon>
        <taxon>Oryzeae</taxon>
        <taxon>Oryzinae</taxon>
        <taxon>Oryza</taxon>
    </lineage>
</organism>
<dbReference type="STRING" id="4533.J3N5E1"/>
<dbReference type="HOGENOM" id="CLU_3071888_0_0_1"/>
<dbReference type="Proteomes" id="UP000006038">
    <property type="component" value="Chromosome 11"/>
</dbReference>
<evidence type="ECO:0000313" key="1">
    <source>
        <dbReference type="EnsemblPlants" id="OB11G10270.1"/>
    </source>
</evidence>